<dbReference type="InterPro" id="IPR006612">
    <property type="entry name" value="THAP_Znf"/>
</dbReference>
<evidence type="ECO:0000256" key="5">
    <source>
        <dbReference type="ARBA" id="ARBA00023125"/>
    </source>
</evidence>
<dbReference type="InterPro" id="IPR038441">
    <property type="entry name" value="THAP_Znf_sf"/>
</dbReference>
<sequence length="416" mass="47137">MPRNCCVPQCNSEFRKENATKLHLFPKESNLKKKWIVALKLGKAPTLNQTVCSKHFLENDYVFRGEGLSKVCKRLRPGTVPTVNLPQTKLEICGIIKTKHKRKPPAPRSTVPDVSVCNVMQSFDENVQTFEMCELMDADSELSAVESVVNREVKKVMTVNVSTQTSKATTNVGTQIYNPTQNVGNQTALISTHSKSTQVDLTINHRVLFLSINDHEIYYMTGLDRPRFLVIFALLKRFNPVIPFTNQSQEDMLLITLFKIRHNLDFKMIELMFLVCRNSVSNIFHIVVENLYNVLKGIDIWKVSFKSERTYRTILDCTEMFVSNVNDPSIQQQIYSTYKSRPTFKVLVGCDEKGAVNFISAAFPGSTSDREMVIQSGLIDLINQGEAILADKGFTVSDLFENKGVLVNIPPFLKHN</sequence>
<dbReference type="Pfam" id="PF05485">
    <property type="entry name" value="THAP"/>
    <property type="match status" value="1"/>
</dbReference>
<name>A0A9Q0S8M4_9DIPT</name>
<keyword evidence="2" id="KW-0479">Metal-binding</keyword>
<organism evidence="8 9">
    <name type="scientific">Pseudolycoriella hygida</name>
    <dbReference type="NCBI Taxonomy" id="35572"/>
    <lineage>
        <taxon>Eukaryota</taxon>
        <taxon>Metazoa</taxon>
        <taxon>Ecdysozoa</taxon>
        <taxon>Arthropoda</taxon>
        <taxon>Hexapoda</taxon>
        <taxon>Insecta</taxon>
        <taxon>Pterygota</taxon>
        <taxon>Neoptera</taxon>
        <taxon>Endopterygota</taxon>
        <taxon>Diptera</taxon>
        <taxon>Nematocera</taxon>
        <taxon>Sciaroidea</taxon>
        <taxon>Sciaridae</taxon>
        <taxon>Pseudolycoriella</taxon>
    </lineage>
</organism>
<evidence type="ECO:0000256" key="6">
    <source>
        <dbReference type="PROSITE-ProRule" id="PRU00309"/>
    </source>
</evidence>
<comment type="caution">
    <text evidence="8">The sequence shown here is derived from an EMBL/GenBank/DDBJ whole genome shotgun (WGS) entry which is preliminary data.</text>
</comment>
<dbReference type="GO" id="GO:0003677">
    <property type="term" value="F:DNA binding"/>
    <property type="evidence" value="ECO:0007669"/>
    <property type="project" value="UniProtKB-UniRule"/>
</dbReference>
<comment type="cofactor">
    <cofactor evidence="1">
        <name>a divalent metal cation</name>
        <dbReference type="ChEBI" id="CHEBI:60240"/>
    </cofactor>
</comment>
<evidence type="ECO:0000259" key="7">
    <source>
        <dbReference type="PROSITE" id="PS50950"/>
    </source>
</evidence>
<keyword evidence="4" id="KW-0862">Zinc</keyword>
<dbReference type="PANTHER" id="PTHR23080:SF143">
    <property type="entry name" value="SI:DKEY-56D12.4"/>
    <property type="match status" value="1"/>
</dbReference>
<dbReference type="PROSITE" id="PS50950">
    <property type="entry name" value="ZF_THAP"/>
    <property type="match status" value="1"/>
</dbReference>
<dbReference type="OrthoDB" id="7312725at2759"/>
<dbReference type="InterPro" id="IPR027806">
    <property type="entry name" value="HARBI1_dom"/>
</dbReference>
<evidence type="ECO:0000313" key="9">
    <source>
        <dbReference type="Proteomes" id="UP001151699"/>
    </source>
</evidence>
<dbReference type="Gene3D" id="6.20.210.20">
    <property type="entry name" value="THAP domain"/>
    <property type="match status" value="1"/>
</dbReference>
<dbReference type="SMART" id="SM00692">
    <property type="entry name" value="DM3"/>
    <property type="match status" value="1"/>
</dbReference>
<evidence type="ECO:0000256" key="2">
    <source>
        <dbReference type="ARBA" id="ARBA00022723"/>
    </source>
</evidence>
<evidence type="ECO:0000256" key="4">
    <source>
        <dbReference type="ARBA" id="ARBA00022833"/>
    </source>
</evidence>
<dbReference type="Pfam" id="PF13613">
    <property type="entry name" value="HTH_Tnp_4"/>
    <property type="match status" value="1"/>
</dbReference>
<dbReference type="AlphaFoldDB" id="A0A9Q0S8M4"/>
<evidence type="ECO:0000313" key="8">
    <source>
        <dbReference type="EMBL" id="KAJ6648083.1"/>
    </source>
</evidence>
<dbReference type="InterPro" id="IPR027805">
    <property type="entry name" value="Transposase_HTH_dom"/>
</dbReference>
<dbReference type="EMBL" id="WJQU01000001">
    <property type="protein sequence ID" value="KAJ6648083.1"/>
    <property type="molecule type" value="Genomic_DNA"/>
</dbReference>
<dbReference type="Pfam" id="PF13359">
    <property type="entry name" value="DDE_Tnp_4"/>
    <property type="match status" value="1"/>
</dbReference>
<proteinExistence type="predicted"/>
<dbReference type="PANTHER" id="PTHR23080">
    <property type="entry name" value="THAP DOMAIN PROTEIN"/>
    <property type="match status" value="1"/>
</dbReference>
<keyword evidence="5 6" id="KW-0238">DNA-binding</keyword>
<dbReference type="Proteomes" id="UP001151699">
    <property type="component" value="Chromosome A"/>
</dbReference>
<evidence type="ECO:0000256" key="3">
    <source>
        <dbReference type="ARBA" id="ARBA00022771"/>
    </source>
</evidence>
<accession>A0A9Q0S8M4</accession>
<gene>
    <name evidence="8" type="ORF">Bhyg_03308</name>
</gene>
<dbReference type="GO" id="GO:0008270">
    <property type="term" value="F:zinc ion binding"/>
    <property type="evidence" value="ECO:0007669"/>
    <property type="project" value="UniProtKB-KW"/>
</dbReference>
<reference evidence="8" key="1">
    <citation type="submission" date="2022-07" db="EMBL/GenBank/DDBJ databases">
        <authorList>
            <person name="Trinca V."/>
            <person name="Uliana J.V.C."/>
            <person name="Torres T.T."/>
            <person name="Ward R.J."/>
            <person name="Monesi N."/>
        </authorList>
    </citation>
    <scope>NUCLEOTIDE SEQUENCE</scope>
    <source>
        <strain evidence="8">HSMRA1968</strain>
        <tissue evidence="8">Whole embryos</tissue>
    </source>
</reference>
<keyword evidence="9" id="KW-1185">Reference proteome</keyword>
<keyword evidence="3 6" id="KW-0863">Zinc-finger</keyword>
<dbReference type="SMART" id="SM00980">
    <property type="entry name" value="THAP"/>
    <property type="match status" value="1"/>
</dbReference>
<evidence type="ECO:0000256" key="1">
    <source>
        <dbReference type="ARBA" id="ARBA00001968"/>
    </source>
</evidence>
<feature type="domain" description="THAP-type" evidence="7">
    <location>
        <begin position="1"/>
        <end position="84"/>
    </location>
</feature>
<dbReference type="SUPFAM" id="SSF57716">
    <property type="entry name" value="Glucocorticoid receptor-like (DNA-binding domain)"/>
    <property type="match status" value="1"/>
</dbReference>
<protein>
    <recommendedName>
        <fullName evidence="7">THAP-type domain-containing protein</fullName>
    </recommendedName>
</protein>